<dbReference type="Proteomes" id="UP000185696">
    <property type="component" value="Unassembled WGS sequence"/>
</dbReference>
<reference evidence="1 2" key="1">
    <citation type="submission" date="2016-12" db="EMBL/GenBank/DDBJ databases">
        <title>The draft genome sequence of Actinophytocola xinjiangensis.</title>
        <authorList>
            <person name="Wang W."/>
            <person name="Yuan L."/>
        </authorList>
    </citation>
    <scope>NUCLEOTIDE SEQUENCE [LARGE SCALE GENOMIC DNA]</scope>
    <source>
        <strain evidence="1 2">CGMCC 4.4663</strain>
    </source>
</reference>
<dbReference type="EMBL" id="MSIF01000015">
    <property type="protein sequence ID" value="OLF07623.1"/>
    <property type="molecule type" value="Genomic_DNA"/>
</dbReference>
<organism evidence="1 2">
    <name type="scientific">Actinophytocola xinjiangensis</name>
    <dbReference type="NCBI Taxonomy" id="485602"/>
    <lineage>
        <taxon>Bacteria</taxon>
        <taxon>Bacillati</taxon>
        <taxon>Actinomycetota</taxon>
        <taxon>Actinomycetes</taxon>
        <taxon>Pseudonocardiales</taxon>
        <taxon>Pseudonocardiaceae</taxon>
    </lineage>
</organism>
<protein>
    <submittedName>
        <fullName evidence="1">Uncharacterized protein</fullName>
    </submittedName>
</protein>
<gene>
    <name evidence="1" type="ORF">BLA60_27325</name>
</gene>
<accession>A0A7Z0WHW8</accession>
<evidence type="ECO:0000313" key="2">
    <source>
        <dbReference type="Proteomes" id="UP000185696"/>
    </source>
</evidence>
<proteinExistence type="predicted"/>
<keyword evidence="2" id="KW-1185">Reference proteome</keyword>
<sequence length="143" mass="15951">MGAIMILSGCLVVVGVVATVLVNRVRVRELDRDFVLELACGHQRALALAAQAARGILWQVEFTGNGLYTRHIRAGNIVHIAFSDHPGRPDRTVVTVWTRCRLADNRVFVPVVGWVPDTRRKRDRILRALAAHRVRGGRDATIR</sequence>
<evidence type="ECO:0000313" key="1">
    <source>
        <dbReference type="EMBL" id="OLF07623.1"/>
    </source>
</evidence>
<dbReference type="OrthoDB" id="3697781at2"/>
<dbReference type="AlphaFoldDB" id="A0A7Z0WHW8"/>
<comment type="caution">
    <text evidence="1">The sequence shown here is derived from an EMBL/GenBank/DDBJ whole genome shotgun (WGS) entry which is preliminary data.</text>
</comment>
<dbReference type="RefSeq" id="WP_075135862.1">
    <property type="nucleotide sequence ID" value="NZ_MSIF01000015.1"/>
</dbReference>
<name>A0A7Z0WHW8_9PSEU</name>